<proteinExistence type="predicted"/>
<feature type="transmembrane region" description="Helical" evidence="1">
    <location>
        <begin position="12"/>
        <end position="31"/>
    </location>
</feature>
<dbReference type="AlphaFoldDB" id="A0A183CR77"/>
<sequence>MLIRLNESATFSAGFLLLSLVLIVIMVTGLCRNDRRCAIRFYRLENELIRAGSF</sequence>
<name>A0A183CR77_GLOPA</name>
<organism evidence="2 3">
    <name type="scientific">Globodera pallida</name>
    <name type="common">Potato cyst nematode worm</name>
    <name type="synonym">Heterodera pallida</name>
    <dbReference type="NCBI Taxonomy" id="36090"/>
    <lineage>
        <taxon>Eukaryota</taxon>
        <taxon>Metazoa</taxon>
        <taxon>Ecdysozoa</taxon>
        <taxon>Nematoda</taxon>
        <taxon>Chromadorea</taxon>
        <taxon>Rhabditida</taxon>
        <taxon>Tylenchina</taxon>
        <taxon>Tylenchomorpha</taxon>
        <taxon>Tylenchoidea</taxon>
        <taxon>Heteroderidae</taxon>
        <taxon>Heteroderinae</taxon>
        <taxon>Globodera</taxon>
    </lineage>
</organism>
<reference evidence="3" key="2">
    <citation type="submission" date="2016-06" db="UniProtKB">
        <authorList>
            <consortium name="WormBaseParasite"/>
        </authorList>
    </citation>
    <scope>IDENTIFICATION</scope>
</reference>
<keyword evidence="1" id="KW-0472">Membrane</keyword>
<dbReference type="WBParaSite" id="GPLIN_001538500">
    <property type="protein sequence ID" value="GPLIN_001538500"/>
    <property type="gene ID" value="GPLIN_001538500"/>
</dbReference>
<keyword evidence="1" id="KW-1133">Transmembrane helix</keyword>
<accession>A0A183CR77</accession>
<reference evidence="2" key="1">
    <citation type="submission" date="2014-05" db="EMBL/GenBank/DDBJ databases">
        <title>The genome and life-stage specific transcriptomes of Globodera pallida elucidate key aspects of plant parasitism by a cyst nematode.</title>
        <authorList>
            <person name="Cotton J.A."/>
            <person name="Lilley C.J."/>
            <person name="Jones L.M."/>
            <person name="Kikuchi T."/>
            <person name="Reid A.J."/>
            <person name="Thorpe P."/>
            <person name="Tsai I.J."/>
            <person name="Beasley H."/>
            <person name="Blok V."/>
            <person name="Cock P.J.A."/>
            <person name="Van den Akker S.E."/>
            <person name="Holroyd N."/>
            <person name="Hunt M."/>
            <person name="Mantelin S."/>
            <person name="Naghra H."/>
            <person name="Pain A."/>
            <person name="Palomares-Rius J.E."/>
            <person name="Zarowiecki M."/>
            <person name="Berriman M."/>
            <person name="Jones J.T."/>
            <person name="Urwin P.E."/>
        </authorList>
    </citation>
    <scope>NUCLEOTIDE SEQUENCE [LARGE SCALE GENOMIC DNA]</scope>
    <source>
        <strain evidence="2">Lindley</strain>
    </source>
</reference>
<evidence type="ECO:0000313" key="3">
    <source>
        <dbReference type="WBParaSite" id="GPLIN_001538500"/>
    </source>
</evidence>
<keyword evidence="1" id="KW-0812">Transmembrane</keyword>
<protein>
    <submittedName>
        <fullName evidence="3">Uncharacterized protein</fullName>
    </submittedName>
</protein>
<keyword evidence="2" id="KW-1185">Reference proteome</keyword>
<evidence type="ECO:0000313" key="2">
    <source>
        <dbReference type="Proteomes" id="UP000050741"/>
    </source>
</evidence>
<dbReference type="Proteomes" id="UP000050741">
    <property type="component" value="Unassembled WGS sequence"/>
</dbReference>
<evidence type="ECO:0000256" key="1">
    <source>
        <dbReference type="SAM" id="Phobius"/>
    </source>
</evidence>